<dbReference type="RefSeq" id="WP_204653924.1">
    <property type="nucleotide sequence ID" value="NZ_JAFBFD010000015.1"/>
</dbReference>
<sequence length="186" mass="20735">MIRPAKLEDAQAIARLVLVILKDMEVAFLEEMGEEKTLEILTQAVQLPTYRYGYPRGVVKEIEGEVAGIAFGYLAAEEAIVDQPLAELLTTLNLPNIPIFVDPETYPDEWYLDSIVVADKYRGQGVGQALLIACDQTAKKAGVKKIGLCVDFANPNAQRLYERQGYQIVGQQVLSGHDYHHMQKDI</sequence>
<dbReference type="PROSITE" id="PS51186">
    <property type="entry name" value="GNAT"/>
    <property type="match status" value="1"/>
</dbReference>
<protein>
    <submittedName>
        <fullName evidence="4">GNAT family N-acetyltransferase</fullName>
        <ecNumber evidence="4">2.3.-.-</ecNumber>
    </submittedName>
</protein>
<organism evidence="4 5">
    <name type="scientific">Enterococcus lemanii</name>
    <dbReference type="NCBI Taxonomy" id="1159752"/>
    <lineage>
        <taxon>Bacteria</taxon>
        <taxon>Bacillati</taxon>
        <taxon>Bacillota</taxon>
        <taxon>Bacilli</taxon>
        <taxon>Lactobacillales</taxon>
        <taxon>Enterococcaceae</taxon>
        <taxon>Enterococcus</taxon>
    </lineage>
</organism>
<evidence type="ECO:0000313" key="5">
    <source>
        <dbReference type="Proteomes" id="UP001595969"/>
    </source>
</evidence>
<keyword evidence="2 4" id="KW-0012">Acyltransferase</keyword>
<feature type="domain" description="N-acetyltransferase" evidence="3">
    <location>
        <begin position="1"/>
        <end position="186"/>
    </location>
</feature>
<dbReference type="InterPro" id="IPR016181">
    <property type="entry name" value="Acyl_CoA_acyltransferase"/>
</dbReference>
<dbReference type="InterPro" id="IPR050680">
    <property type="entry name" value="YpeA/RimI_acetyltransf"/>
</dbReference>
<dbReference type="Pfam" id="PF00583">
    <property type="entry name" value="Acetyltransf_1"/>
    <property type="match status" value="1"/>
</dbReference>
<proteinExistence type="predicted"/>
<name>A0ABV9MUG8_9ENTE</name>
<dbReference type="CDD" id="cd04301">
    <property type="entry name" value="NAT_SF"/>
    <property type="match status" value="1"/>
</dbReference>
<dbReference type="InterPro" id="IPR000182">
    <property type="entry name" value="GNAT_dom"/>
</dbReference>
<gene>
    <name evidence="4" type="ORF">ACFO5I_07765</name>
</gene>
<evidence type="ECO:0000256" key="1">
    <source>
        <dbReference type="ARBA" id="ARBA00022679"/>
    </source>
</evidence>
<dbReference type="GO" id="GO:0016746">
    <property type="term" value="F:acyltransferase activity"/>
    <property type="evidence" value="ECO:0007669"/>
    <property type="project" value="UniProtKB-KW"/>
</dbReference>
<dbReference type="EC" id="2.3.-.-" evidence="4"/>
<dbReference type="EMBL" id="JBHSGS010000043">
    <property type="protein sequence ID" value="MFC4719631.1"/>
    <property type="molecule type" value="Genomic_DNA"/>
</dbReference>
<evidence type="ECO:0000259" key="3">
    <source>
        <dbReference type="PROSITE" id="PS51186"/>
    </source>
</evidence>
<dbReference type="Proteomes" id="UP001595969">
    <property type="component" value="Unassembled WGS sequence"/>
</dbReference>
<reference evidence="5" key="1">
    <citation type="journal article" date="2019" name="Int. J. Syst. Evol. Microbiol.">
        <title>The Global Catalogue of Microorganisms (GCM) 10K type strain sequencing project: providing services to taxonomists for standard genome sequencing and annotation.</title>
        <authorList>
            <consortium name="The Broad Institute Genomics Platform"/>
            <consortium name="The Broad Institute Genome Sequencing Center for Infectious Disease"/>
            <person name="Wu L."/>
            <person name="Ma J."/>
        </authorList>
    </citation>
    <scope>NUCLEOTIDE SEQUENCE [LARGE SCALE GENOMIC DNA]</scope>
    <source>
        <strain evidence="5">CGMCC 1.19032</strain>
    </source>
</reference>
<dbReference type="PANTHER" id="PTHR43420:SF52">
    <property type="entry name" value="N-ACETYLTRANSFERASE YODP"/>
    <property type="match status" value="1"/>
</dbReference>
<keyword evidence="1 4" id="KW-0808">Transferase</keyword>
<keyword evidence="5" id="KW-1185">Reference proteome</keyword>
<evidence type="ECO:0000313" key="4">
    <source>
        <dbReference type="EMBL" id="MFC4719631.1"/>
    </source>
</evidence>
<comment type="caution">
    <text evidence="4">The sequence shown here is derived from an EMBL/GenBank/DDBJ whole genome shotgun (WGS) entry which is preliminary data.</text>
</comment>
<evidence type="ECO:0000256" key="2">
    <source>
        <dbReference type="ARBA" id="ARBA00023315"/>
    </source>
</evidence>
<dbReference type="PANTHER" id="PTHR43420">
    <property type="entry name" value="ACETYLTRANSFERASE"/>
    <property type="match status" value="1"/>
</dbReference>
<dbReference type="Gene3D" id="3.40.630.30">
    <property type="match status" value="1"/>
</dbReference>
<accession>A0ABV9MUG8</accession>
<dbReference type="SUPFAM" id="SSF55729">
    <property type="entry name" value="Acyl-CoA N-acyltransferases (Nat)"/>
    <property type="match status" value="1"/>
</dbReference>